<dbReference type="RefSeq" id="WP_102279967.1">
    <property type="nucleotide sequence ID" value="NZ_JAJGZN020000001.1"/>
</dbReference>
<protein>
    <recommendedName>
        <fullName evidence="2">Peptidase M48 domain-containing protein</fullName>
    </recommendedName>
</protein>
<comment type="caution">
    <text evidence="1">The sequence shown here is derived from an EMBL/GenBank/DDBJ whole genome shotgun (WGS) entry which is preliminary data.</text>
</comment>
<name>A0AB36XGJ0_9VIBR</name>
<dbReference type="AlphaFoldDB" id="A0AB36XGJ0"/>
<reference evidence="1" key="2">
    <citation type="submission" date="2016-07" db="EMBL/GenBank/DDBJ databases">
        <authorList>
            <person name="Kauffman K."/>
            <person name="Arevalo P."/>
            <person name="Polz M.F."/>
        </authorList>
    </citation>
    <scope>NUCLEOTIDE SEQUENCE</scope>
    <source>
        <strain evidence="1">10N.261.52.F7</strain>
    </source>
</reference>
<gene>
    <name evidence="1" type="ORF">BCT99_08850</name>
</gene>
<sequence>MNKNVLVGCTLLGVVALFLVGKRDGEELSLPVCESAEKVETPVHFFTDDSISEDRINEFIDYSNLVLDNSCIPMKRTLSGITKLDLNDFQSKGIGSLHQQLALSVGHSTLKPMQHAGSYYVLVLPKNAPFSQNGAGTAHINFSRSFLVVSSDAEAYVLEHELGHLAWAWHNDTPEYWLKGQLLAEHHKRIKPYAFGALCREAGTIMTYADKSLPVYSSPNIQYYGKACGDAETADNARLMREFAQSLRSAP</sequence>
<evidence type="ECO:0000313" key="1">
    <source>
        <dbReference type="EMBL" id="PMK39683.1"/>
    </source>
</evidence>
<organism evidence="1">
    <name type="scientific">Vibrio lentus</name>
    <dbReference type="NCBI Taxonomy" id="136468"/>
    <lineage>
        <taxon>Bacteria</taxon>
        <taxon>Pseudomonadati</taxon>
        <taxon>Pseudomonadota</taxon>
        <taxon>Gammaproteobacteria</taxon>
        <taxon>Vibrionales</taxon>
        <taxon>Vibrionaceae</taxon>
        <taxon>Vibrio</taxon>
    </lineage>
</organism>
<dbReference type="EMBL" id="MCXM01000078">
    <property type="protein sequence ID" value="PMK39683.1"/>
    <property type="molecule type" value="Genomic_DNA"/>
</dbReference>
<accession>A0AB36XGJ0</accession>
<proteinExistence type="predicted"/>
<reference evidence="1" key="3">
    <citation type="journal article" date="2018" name="Nature">
        <title>A major lineage of non-tailed dsDNA viruses as unrecognized killers of marine bacteria.</title>
        <authorList>
            <person name="Kauffman K.M."/>
            <person name="Hussain F.A."/>
            <person name="Yang J."/>
            <person name="Arevalo P."/>
            <person name="Brown J.M."/>
            <person name="Chang W.K."/>
            <person name="VanInsberghe D."/>
            <person name="Elsherbini J."/>
            <person name="Sharma R.S."/>
            <person name="Cutler M.B."/>
            <person name="Kelly L."/>
            <person name="Polz M.F."/>
        </authorList>
    </citation>
    <scope>NUCLEOTIDE SEQUENCE</scope>
    <source>
        <strain evidence="1">10N.261.52.F7</strain>
    </source>
</reference>
<evidence type="ECO:0008006" key="2">
    <source>
        <dbReference type="Google" id="ProtNLM"/>
    </source>
</evidence>
<reference key="1">
    <citation type="submission" date="2016-07" db="EMBL/GenBank/DDBJ databases">
        <title>Nontailed viruses are major unrecognized killers of bacteria in the ocean.</title>
        <authorList>
            <person name="Kauffman K."/>
            <person name="Hussain F."/>
            <person name="Yang J."/>
            <person name="Arevalo P."/>
            <person name="Brown J."/>
            <person name="Cutler M."/>
            <person name="Kelly L."/>
            <person name="Polz M.F."/>
        </authorList>
    </citation>
    <scope>NUCLEOTIDE SEQUENCE [LARGE SCALE GENOMIC DNA]</scope>
    <source>
        <strain>10N.261.52.F7</strain>
    </source>
</reference>